<name>A0AAW5QZN0_9HYPH</name>
<dbReference type="InterPro" id="IPR000073">
    <property type="entry name" value="AB_hydrolase_1"/>
</dbReference>
<dbReference type="Gene3D" id="3.40.50.1820">
    <property type="entry name" value="alpha/beta hydrolase"/>
    <property type="match status" value="1"/>
</dbReference>
<dbReference type="InterPro" id="IPR050266">
    <property type="entry name" value="AB_hydrolase_sf"/>
</dbReference>
<gene>
    <name evidence="2" type="ORF">MUB46_16635</name>
</gene>
<protein>
    <submittedName>
        <fullName evidence="2">Alpha/beta hydrolase</fullName>
    </submittedName>
</protein>
<dbReference type="SUPFAM" id="SSF53474">
    <property type="entry name" value="alpha/beta-Hydrolases"/>
    <property type="match status" value="1"/>
</dbReference>
<feature type="domain" description="AB hydrolase-1" evidence="1">
    <location>
        <begin position="47"/>
        <end position="266"/>
    </location>
</feature>
<dbReference type="GO" id="GO:0016020">
    <property type="term" value="C:membrane"/>
    <property type="evidence" value="ECO:0007669"/>
    <property type="project" value="TreeGrafter"/>
</dbReference>
<evidence type="ECO:0000313" key="2">
    <source>
        <dbReference type="EMBL" id="MCT8973491.1"/>
    </source>
</evidence>
<dbReference type="PANTHER" id="PTHR43798:SF33">
    <property type="entry name" value="HYDROLASE, PUTATIVE (AFU_ORTHOLOGUE AFUA_2G14860)-RELATED"/>
    <property type="match status" value="1"/>
</dbReference>
<keyword evidence="2" id="KW-0378">Hydrolase</keyword>
<evidence type="ECO:0000259" key="1">
    <source>
        <dbReference type="Pfam" id="PF12697"/>
    </source>
</evidence>
<dbReference type="GO" id="GO:0016787">
    <property type="term" value="F:hydrolase activity"/>
    <property type="evidence" value="ECO:0007669"/>
    <property type="project" value="UniProtKB-KW"/>
</dbReference>
<sequence length="275" mass="29875">MTMLNKPYVAAPEGFQPSEYDISGVRTVVYQSGRAPGQGGAQDARPLVFLHGAGTFTGFDFLADLAAERRVIVPYHPGFGESGDDPDIDDINDYVLHYLELFDAMGLAEIDLVGFSFGGWIAAELGVSRPSLFARIVLVAPSGLPVAEPPAADVMTIPAADLPGYLAHDTSILENKLPKAHDVDFLTLGYRERVAAARVVWDRPMGNRKLGRRLGRLSQPVLLVWGKEDRIRPVEHGDAWLDRLSDARLEVLPNAGHLVLDEAPGAIQSIAAFLR</sequence>
<accession>A0AAW5QZN0</accession>
<dbReference type="Pfam" id="PF12697">
    <property type="entry name" value="Abhydrolase_6"/>
    <property type="match status" value="1"/>
</dbReference>
<dbReference type="Proteomes" id="UP001320898">
    <property type="component" value="Unassembled WGS sequence"/>
</dbReference>
<comment type="caution">
    <text evidence="2">The sequence shown here is derived from an EMBL/GenBank/DDBJ whole genome shotgun (WGS) entry which is preliminary data.</text>
</comment>
<dbReference type="InterPro" id="IPR029058">
    <property type="entry name" value="AB_hydrolase_fold"/>
</dbReference>
<organism evidence="2 3">
    <name type="scientific">Microbaculum marinisediminis</name>
    <dbReference type="NCBI Taxonomy" id="2931392"/>
    <lineage>
        <taxon>Bacteria</taxon>
        <taxon>Pseudomonadati</taxon>
        <taxon>Pseudomonadota</taxon>
        <taxon>Alphaproteobacteria</taxon>
        <taxon>Hyphomicrobiales</taxon>
        <taxon>Tepidamorphaceae</taxon>
        <taxon>Microbaculum</taxon>
    </lineage>
</organism>
<dbReference type="PANTHER" id="PTHR43798">
    <property type="entry name" value="MONOACYLGLYCEROL LIPASE"/>
    <property type="match status" value="1"/>
</dbReference>
<evidence type="ECO:0000313" key="3">
    <source>
        <dbReference type="Proteomes" id="UP001320898"/>
    </source>
</evidence>
<dbReference type="PRINTS" id="PR00111">
    <property type="entry name" value="ABHYDROLASE"/>
</dbReference>
<dbReference type="AlphaFoldDB" id="A0AAW5QZN0"/>
<dbReference type="EMBL" id="JALIDZ010000007">
    <property type="protein sequence ID" value="MCT8973491.1"/>
    <property type="molecule type" value="Genomic_DNA"/>
</dbReference>
<proteinExistence type="predicted"/>
<keyword evidence="3" id="KW-1185">Reference proteome</keyword>
<reference evidence="2 3" key="1">
    <citation type="submission" date="2022-04" db="EMBL/GenBank/DDBJ databases">
        <authorList>
            <person name="Ye Y.-Q."/>
            <person name="Du Z.-J."/>
        </authorList>
    </citation>
    <scope>NUCLEOTIDE SEQUENCE [LARGE SCALE GENOMIC DNA]</scope>
    <source>
        <strain evidence="2 3">A6E488</strain>
    </source>
</reference>